<proteinExistence type="predicted"/>
<dbReference type="EMBL" id="MVGT01000158">
    <property type="protein sequence ID" value="OVA19975.1"/>
    <property type="molecule type" value="Genomic_DNA"/>
</dbReference>
<dbReference type="AlphaFoldDB" id="A0A200RB79"/>
<evidence type="ECO:0000313" key="1">
    <source>
        <dbReference type="EMBL" id="OVA19975.1"/>
    </source>
</evidence>
<reference evidence="1 2" key="1">
    <citation type="journal article" date="2017" name="Mol. Plant">
        <title>The Genome of Medicinal Plant Macleaya cordata Provides New Insights into Benzylisoquinoline Alkaloids Metabolism.</title>
        <authorList>
            <person name="Liu X."/>
            <person name="Liu Y."/>
            <person name="Huang P."/>
            <person name="Ma Y."/>
            <person name="Qing Z."/>
            <person name="Tang Q."/>
            <person name="Cao H."/>
            <person name="Cheng P."/>
            <person name="Zheng Y."/>
            <person name="Yuan Z."/>
            <person name="Zhou Y."/>
            <person name="Liu J."/>
            <person name="Tang Z."/>
            <person name="Zhuo Y."/>
            <person name="Zhang Y."/>
            <person name="Yu L."/>
            <person name="Huang J."/>
            <person name="Yang P."/>
            <person name="Peng Q."/>
            <person name="Zhang J."/>
            <person name="Jiang W."/>
            <person name="Zhang Z."/>
            <person name="Lin K."/>
            <person name="Ro D.K."/>
            <person name="Chen X."/>
            <person name="Xiong X."/>
            <person name="Shang Y."/>
            <person name="Huang S."/>
            <person name="Zeng J."/>
        </authorList>
    </citation>
    <scope>NUCLEOTIDE SEQUENCE [LARGE SCALE GENOMIC DNA]</scope>
    <source>
        <strain evidence="2">cv. BLH2017</strain>
        <tissue evidence="1">Root</tissue>
    </source>
</reference>
<protein>
    <submittedName>
        <fullName evidence="1">Uncharacterized protein</fullName>
    </submittedName>
</protein>
<dbReference type="InParanoid" id="A0A200RB79"/>
<keyword evidence="2" id="KW-1185">Reference proteome</keyword>
<name>A0A200RB79_MACCD</name>
<dbReference type="Proteomes" id="UP000195402">
    <property type="component" value="Unassembled WGS sequence"/>
</dbReference>
<gene>
    <name evidence="1" type="ORF">BVC80_1441g3</name>
</gene>
<comment type="caution">
    <text evidence="1">The sequence shown here is derived from an EMBL/GenBank/DDBJ whole genome shotgun (WGS) entry which is preliminary data.</text>
</comment>
<sequence>MFVLRSLLPLRFALPSSFFRPSHFYPSYLIISSLSKSTKSSNCYHLNQPTRFNEFGVDGGTAAEAFGPKYAVFCFDCREVLRSLET</sequence>
<accession>A0A200RB79</accession>
<organism evidence="1 2">
    <name type="scientific">Macleaya cordata</name>
    <name type="common">Five-seeded plume-poppy</name>
    <name type="synonym">Bocconia cordata</name>
    <dbReference type="NCBI Taxonomy" id="56857"/>
    <lineage>
        <taxon>Eukaryota</taxon>
        <taxon>Viridiplantae</taxon>
        <taxon>Streptophyta</taxon>
        <taxon>Embryophyta</taxon>
        <taxon>Tracheophyta</taxon>
        <taxon>Spermatophyta</taxon>
        <taxon>Magnoliopsida</taxon>
        <taxon>Ranunculales</taxon>
        <taxon>Papaveraceae</taxon>
        <taxon>Papaveroideae</taxon>
        <taxon>Macleaya</taxon>
    </lineage>
</organism>
<evidence type="ECO:0000313" key="2">
    <source>
        <dbReference type="Proteomes" id="UP000195402"/>
    </source>
</evidence>